<sequence length="225" mass="24915">MSARLELEKVIARHESQVGASQKLPNEWVMSQMELSAARRAAVLILFGGAGQKTLQPDSGVEDLDLLFVERAATLRKHAGQVAFPGGGIDQEDSSVADAALREAWEETGVQTSGIEVLGNLGETELPVSNFLVTPVLGWWHTESEVYPADPAESAGVFRAPVAHLLDPKNRLTAVVHRSNQKFKSPAFEFEDRIIWGFTAIVLERLFNELGWTRPWSNRRELRMA</sequence>
<reference evidence="8 10" key="1">
    <citation type="journal article" date="2017" name="Elife">
        <title>Extensive horizontal gene transfer in cheese-associated bacteria.</title>
        <authorList>
            <person name="Bonham K.S."/>
            <person name="Wolfe B.E."/>
            <person name="Dutton R.J."/>
        </authorList>
    </citation>
    <scope>NUCLEOTIDE SEQUENCE [LARGE SCALE GENOMIC DNA]</scope>
    <source>
        <strain evidence="8 10">JB182</strain>
    </source>
</reference>
<dbReference type="SUPFAM" id="SSF55811">
    <property type="entry name" value="Nudix"/>
    <property type="match status" value="1"/>
</dbReference>
<dbReference type="InterPro" id="IPR000086">
    <property type="entry name" value="NUDIX_hydrolase_dom"/>
</dbReference>
<comment type="cofactor">
    <cofactor evidence="1">
        <name>Mn(2+)</name>
        <dbReference type="ChEBI" id="CHEBI:29035"/>
    </cofactor>
</comment>
<dbReference type="GO" id="GO:0046872">
    <property type="term" value="F:metal ion binding"/>
    <property type="evidence" value="ECO:0007669"/>
    <property type="project" value="UniProtKB-KW"/>
</dbReference>
<dbReference type="AlphaFoldDB" id="A0A2N7S261"/>
<comment type="caution">
    <text evidence="8">The sequence shown here is derived from an EMBL/GenBank/DDBJ whole genome shotgun (WGS) entry which is preliminary data.</text>
</comment>
<evidence type="ECO:0000313" key="10">
    <source>
        <dbReference type="Proteomes" id="UP000235739"/>
    </source>
</evidence>
<keyword evidence="6" id="KW-0464">Manganese</keyword>
<dbReference type="InterPro" id="IPR015797">
    <property type="entry name" value="NUDIX_hydrolase-like_dom_sf"/>
</dbReference>
<evidence type="ECO:0000313" key="8">
    <source>
        <dbReference type="EMBL" id="PMQ20197.1"/>
    </source>
</evidence>
<comment type="cofactor">
    <cofactor evidence="2">
        <name>Mg(2+)</name>
        <dbReference type="ChEBI" id="CHEBI:18420"/>
    </cofactor>
</comment>
<evidence type="ECO:0000256" key="4">
    <source>
        <dbReference type="ARBA" id="ARBA00022801"/>
    </source>
</evidence>
<evidence type="ECO:0000313" key="9">
    <source>
        <dbReference type="EMBL" id="TFH56441.1"/>
    </source>
</evidence>
<evidence type="ECO:0000256" key="2">
    <source>
        <dbReference type="ARBA" id="ARBA00001946"/>
    </source>
</evidence>
<keyword evidence="5" id="KW-0460">Magnesium</keyword>
<dbReference type="PROSITE" id="PS51462">
    <property type="entry name" value="NUDIX"/>
    <property type="match status" value="1"/>
</dbReference>
<organism evidence="8 10">
    <name type="scientific">Glutamicibacter arilaitensis</name>
    <dbReference type="NCBI Taxonomy" id="256701"/>
    <lineage>
        <taxon>Bacteria</taxon>
        <taxon>Bacillati</taxon>
        <taxon>Actinomycetota</taxon>
        <taxon>Actinomycetes</taxon>
        <taxon>Micrococcales</taxon>
        <taxon>Micrococcaceae</taxon>
        <taxon>Glutamicibacter</taxon>
    </lineage>
</organism>
<dbReference type="GeneID" id="303186085"/>
<name>A0A2N7S261_9MICC</name>
<evidence type="ECO:0000313" key="11">
    <source>
        <dbReference type="Proteomes" id="UP000297638"/>
    </source>
</evidence>
<evidence type="ECO:0000256" key="5">
    <source>
        <dbReference type="ARBA" id="ARBA00022842"/>
    </source>
</evidence>
<dbReference type="PANTHER" id="PTHR12992:SF11">
    <property type="entry name" value="MITOCHONDRIAL COENZYME A DIPHOSPHATASE NUDT8"/>
    <property type="match status" value="1"/>
</dbReference>
<dbReference type="Gene3D" id="3.90.79.10">
    <property type="entry name" value="Nucleoside Triphosphate Pyrophosphohydrolase"/>
    <property type="match status" value="1"/>
</dbReference>
<dbReference type="OMA" id="WERPWDR"/>
<evidence type="ECO:0000256" key="1">
    <source>
        <dbReference type="ARBA" id="ARBA00001936"/>
    </source>
</evidence>
<evidence type="ECO:0000256" key="6">
    <source>
        <dbReference type="ARBA" id="ARBA00023211"/>
    </source>
</evidence>
<evidence type="ECO:0000256" key="3">
    <source>
        <dbReference type="ARBA" id="ARBA00022723"/>
    </source>
</evidence>
<proteinExistence type="predicted"/>
<feature type="domain" description="Nudix hydrolase" evidence="7">
    <location>
        <begin position="37"/>
        <end position="189"/>
    </location>
</feature>
<dbReference type="InterPro" id="IPR045121">
    <property type="entry name" value="CoAse"/>
</dbReference>
<dbReference type="RefSeq" id="WP_013349833.1">
    <property type="nucleotide sequence ID" value="NZ_JABUYH010000002.1"/>
</dbReference>
<protein>
    <submittedName>
        <fullName evidence="8">CoA pyrophosphatase</fullName>
    </submittedName>
</protein>
<dbReference type="PANTHER" id="PTHR12992">
    <property type="entry name" value="NUDIX HYDROLASE"/>
    <property type="match status" value="1"/>
</dbReference>
<dbReference type="Proteomes" id="UP000235739">
    <property type="component" value="Unassembled WGS sequence"/>
</dbReference>
<dbReference type="EMBL" id="SPDS01000001">
    <property type="protein sequence ID" value="TFH56441.1"/>
    <property type="molecule type" value="Genomic_DNA"/>
</dbReference>
<keyword evidence="3" id="KW-0479">Metal-binding</keyword>
<dbReference type="GO" id="GO:0010945">
    <property type="term" value="F:coenzyme A diphosphatase activity"/>
    <property type="evidence" value="ECO:0007669"/>
    <property type="project" value="InterPro"/>
</dbReference>
<gene>
    <name evidence="8" type="ORF">CIK84_00805</name>
    <name evidence="9" type="ORF">EXY26_05220</name>
</gene>
<reference evidence="9 11" key="2">
    <citation type="submission" date="2019-03" db="EMBL/GenBank/DDBJ databases">
        <title>Glutamicibacter sp. LJH19 genome.</title>
        <authorList>
            <person name="Sinai Borker S."/>
            <person name="Kumar R."/>
        </authorList>
    </citation>
    <scope>NUCLEOTIDE SEQUENCE [LARGE SCALE GENOMIC DNA]</scope>
    <source>
        <strain evidence="9 11">LJH19</strain>
    </source>
</reference>
<evidence type="ECO:0000259" key="7">
    <source>
        <dbReference type="PROSITE" id="PS51462"/>
    </source>
</evidence>
<dbReference type="CDD" id="cd03426">
    <property type="entry name" value="NUDIX_CoAse_Nudt7"/>
    <property type="match status" value="1"/>
</dbReference>
<dbReference type="EMBL" id="PNQX01000001">
    <property type="protein sequence ID" value="PMQ20197.1"/>
    <property type="molecule type" value="Genomic_DNA"/>
</dbReference>
<accession>A0A2N7S261</accession>
<dbReference type="Proteomes" id="UP000297638">
    <property type="component" value="Unassembled WGS sequence"/>
</dbReference>
<keyword evidence="4" id="KW-0378">Hydrolase</keyword>
<dbReference type="Pfam" id="PF00293">
    <property type="entry name" value="NUDIX"/>
    <property type="match status" value="1"/>
</dbReference>